<dbReference type="PROSITE" id="PS00793">
    <property type="entry name" value="DHPS_2"/>
    <property type="match status" value="1"/>
</dbReference>
<evidence type="ECO:0000256" key="10">
    <source>
        <dbReference type="ARBA" id="ARBA00022909"/>
    </source>
</evidence>
<evidence type="ECO:0000313" key="14">
    <source>
        <dbReference type="EMBL" id="SHK08383.1"/>
    </source>
</evidence>
<evidence type="ECO:0000256" key="7">
    <source>
        <dbReference type="ARBA" id="ARBA00022679"/>
    </source>
</evidence>
<dbReference type="EC" id="2.5.1.15" evidence="5 12"/>
<dbReference type="NCBIfam" id="TIGR01496">
    <property type="entry name" value="DHPS"/>
    <property type="match status" value="1"/>
</dbReference>
<evidence type="ECO:0000256" key="11">
    <source>
        <dbReference type="ARBA" id="ARBA00030193"/>
    </source>
</evidence>
<protein>
    <recommendedName>
        <fullName evidence="6 12">Dihydropteroate synthase</fullName>
        <shortName evidence="12">DHPS</shortName>
        <ecNumber evidence="5 12">2.5.1.15</ecNumber>
    </recommendedName>
    <alternativeName>
        <fullName evidence="11 12">Dihydropteroate pyrophosphorylase</fullName>
    </alternativeName>
</protein>
<evidence type="ECO:0000256" key="6">
    <source>
        <dbReference type="ARBA" id="ARBA00016919"/>
    </source>
</evidence>
<gene>
    <name evidence="14" type="ORF">SAMN05444142_103197</name>
</gene>
<name>A0A1H0JNG9_9RHOB</name>
<dbReference type="InterPro" id="IPR011005">
    <property type="entry name" value="Dihydropteroate_synth-like_sf"/>
</dbReference>
<dbReference type="InterPro" id="IPR000489">
    <property type="entry name" value="Pterin-binding_dom"/>
</dbReference>
<comment type="function">
    <text evidence="12">Catalyzes the condensation of para-aminobenzoate (pABA) with 6-hydroxymethyl-7,8-dihydropterin diphosphate (DHPt-PP) to form 7,8-dihydropteroate (H2Pte), the immediate precursor of folate derivatives.</text>
</comment>
<evidence type="ECO:0000256" key="4">
    <source>
        <dbReference type="ARBA" id="ARBA00009503"/>
    </source>
</evidence>
<dbReference type="GO" id="GO:0046656">
    <property type="term" value="P:folic acid biosynthetic process"/>
    <property type="evidence" value="ECO:0007669"/>
    <property type="project" value="UniProtKB-KW"/>
</dbReference>
<dbReference type="GO" id="GO:0046872">
    <property type="term" value="F:metal ion binding"/>
    <property type="evidence" value="ECO:0007669"/>
    <property type="project" value="UniProtKB-KW"/>
</dbReference>
<reference evidence="14 15" key="1">
    <citation type="submission" date="2016-11" db="EMBL/GenBank/DDBJ databases">
        <authorList>
            <person name="Varghese N."/>
            <person name="Submissions S."/>
        </authorList>
    </citation>
    <scope>NUCLEOTIDE SEQUENCE [LARGE SCALE GENOMIC DNA]</scope>
    <source>
        <strain evidence="14 15">DSM 29620</strain>
    </source>
</reference>
<comment type="similarity">
    <text evidence="4 12">Belongs to the DHPS family.</text>
</comment>
<keyword evidence="8 12" id="KW-0479">Metal-binding</keyword>
<dbReference type="Gene3D" id="3.20.20.20">
    <property type="entry name" value="Dihydropteroate synthase-like"/>
    <property type="match status" value="1"/>
</dbReference>
<keyword evidence="7 12" id="KW-0808">Transferase</keyword>
<dbReference type="GO" id="GO:0004156">
    <property type="term" value="F:dihydropteroate synthase activity"/>
    <property type="evidence" value="ECO:0007669"/>
    <property type="project" value="UniProtKB-EC"/>
</dbReference>
<comment type="cofactor">
    <cofactor evidence="2 12">
        <name>Mg(2+)</name>
        <dbReference type="ChEBI" id="CHEBI:18420"/>
    </cofactor>
</comment>
<evidence type="ECO:0000256" key="9">
    <source>
        <dbReference type="ARBA" id="ARBA00022842"/>
    </source>
</evidence>
<evidence type="ECO:0000256" key="12">
    <source>
        <dbReference type="RuleBase" id="RU361205"/>
    </source>
</evidence>
<dbReference type="PROSITE" id="PS00792">
    <property type="entry name" value="DHPS_1"/>
    <property type="match status" value="1"/>
</dbReference>
<comment type="catalytic activity">
    <reaction evidence="1">
        <text>(7,8-dihydropterin-6-yl)methyl diphosphate + 4-aminobenzoate = 7,8-dihydropteroate + diphosphate</text>
        <dbReference type="Rhea" id="RHEA:19949"/>
        <dbReference type="ChEBI" id="CHEBI:17836"/>
        <dbReference type="ChEBI" id="CHEBI:17839"/>
        <dbReference type="ChEBI" id="CHEBI:33019"/>
        <dbReference type="ChEBI" id="CHEBI:72950"/>
        <dbReference type="EC" id="2.5.1.15"/>
    </reaction>
</comment>
<accession>A0A1H0JNG9</accession>
<dbReference type="GO" id="GO:0046654">
    <property type="term" value="P:tetrahydrofolate biosynthetic process"/>
    <property type="evidence" value="ECO:0007669"/>
    <property type="project" value="UniProtKB-UniPathway"/>
</dbReference>
<sequence length="341" mass="35311">MAMSDYYRPLVQSGPARPDGALPLAGGALWFTHAEQLRRDAPARVVPAGDIPDPVRTRLTAPRAPVAGLSMEVPRVMGILNATPDSFSDGGLYHDPRKAVAHGARMIAEGADIIDVGGESTRPGAETVAPGDEAARVAPVIAALRAAGPTPISIDTRKTAVAQAAVAAGATLVNDVAGFTYDPGLAPFCAMHALPVCVMHAQGDPATMQQNPSYDNVLLDVYDFLHERLETLTALGIPRGRIVVDPGIGFGKTAAHNLLLLNRIGLFHGLGCPILLGASRKRFIGTIGQAPEPADRMAGSVAVALAGVAQGVQIVRVHDVRETVSALALWQAVQGGAAPVA</sequence>
<feature type="domain" description="Pterin-binding" evidence="13">
    <location>
        <begin position="74"/>
        <end position="328"/>
    </location>
</feature>
<dbReference type="CDD" id="cd00739">
    <property type="entry name" value="DHPS"/>
    <property type="match status" value="1"/>
</dbReference>
<keyword evidence="9 12" id="KW-0460">Magnesium</keyword>
<keyword evidence="15" id="KW-1185">Reference proteome</keyword>
<dbReference type="Proteomes" id="UP000324252">
    <property type="component" value="Unassembled WGS sequence"/>
</dbReference>
<proteinExistence type="inferred from homology"/>
<dbReference type="GO" id="GO:0005829">
    <property type="term" value="C:cytosol"/>
    <property type="evidence" value="ECO:0007669"/>
    <property type="project" value="TreeGrafter"/>
</dbReference>
<organism evidence="14 15">
    <name type="scientific">Lutimaribacter pacificus</name>
    <dbReference type="NCBI Taxonomy" id="391948"/>
    <lineage>
        <taxon>Bacteria</taxon>
        <taxon>Pseudomonadati</taxon>
        <taxon>Pseudomonadota</taxon>
        <taxon>Alphaproteobacteria</taxon>
        <taxon>Rhodobacterales</taxon>
        <taxon>Roseobacteraceae</taxon>
        <taxon>Lutimaribacter</taxon>
    </lineage>
</organism>
<dbReference type="EMBL" id="FQZZ01000003">
    <property type="protein sequence ID" value="SHK08383.1"/>
    <property type="molecule type" value="Genomic_DNA"/>
</dbReference>
<comment type="pathway">
    <text evidence="3 12">Cofactor biosynthesis; tetrahydrofolate biosynthesis; 7,8-dihydrofolate from 2-amino-4-hydroxy-6-hydroxymethyl-7,8-dihydropteridine diphosphate and 4-aminobenzoate: step 1/2.</text>
</comment>
<keyword evidence="10 12" id="KW-0289">Folate biosynthesis</keyword>
<dbReference type="PANTHER" id="PTHR20941:SF1">
    <property type="entry name" value="FOLIC ACID SYNTHESIS PROTEIN FOL1"/>
    <property type="match status" value="1"/>
</dbReference>
<evidence type="ECO:0000313" key="15">
    <source>
        <dbReference type="Proteomes" id="UP000324252"/>
    </source>
</evidence>
<dbReference type="FunFam" id="3.20.20.20:FF:000006">
    <property type="entry name" value="Dihydropteroate synthase"/>
    <property type="match status" value="1"/>
</dbReference>
<dbReference type="SUPFAM" id="SSF51717">
    <property type="entry name" value="Dihydropteroate synthetase-like"/>
    <property type="match status" value="1"/>
</dbReference>
<evidence type="ECO:0000256" key="3">
    <source>
        <dbReference type="ARBA" id="ARBA00004763"/>
    </source>
</evidence>
<dbReference type="PROSITE" id="PS50972">
    <property type="entry name" value="PTERIN_BINDING"/>
    <property type="match status" value="1"/>
</dbReference>
<evidence type="ECO:0000256" key="2">
    <source>
        <dbReference type="ARBA" id="ARBA00001946"/>
    </source>
</evidence>
<dbReference type="InterPro" id="IPR045031">
    <property type="entry name" value="DHP_synth-like"/>
</dbReference>
<evidence type="ECO:0000256" key="8">
    <source>
        <dbReference type="ARBA" id="ARBA00022723"/>
    </source>
</evidence>
<evidence type="ECO:0000256" key="5">
    <source>
        <dbReference type="ARBA" id="ARBA00012458"/>
    </source>
</evidence>
<dbReference type="PANTHER" id="PTHR20941">
    <property type="entry name" value="FOLATE SYNTHESIS PROTEINS"/>
    <property type="match status" value="1"/>
</dbReference>
<dbReference type="Pfam" id="PF00809">
    <property type="entry name" value="Pterin_bind"/>
    <property type="match status" value="1"/>
</dbReference>
<evidence type="ECO:0000259" key="13">
    <source>
        <dbReference type="PROSITE" id="PS50972"/>
    </source>
</evidence>
<dbReference type="AlphaFoldDB" id="A0A1H0JNG9"/>
<evidence type="ECO:0000256" key="1">
    <source>
        <dbReference type="ARBA" id="ARBA00000012"/>
    </source>
</evidence>
<dbReference type="UniPathway" id="UPA00077">
    <property type="reaction ID" value="UER00156"/>
</dbReference>
<dbReference type="InterPro" id="IPR006390">
    <property type="entry name" value="DHP_synth_dom"/>
</dbReference>